<dbReference type="Pfam" id="PF14759">
    <property type="entry name" value="Reductase_C"/>
    <property type="match status" value="1"/>
</dbReference>
<protein>
    <submittedName>
        <fullName evidence="7">Pyridine nucleotide-disulfide oxidoreductase</fullName>
    </submittedName>
</protein>
<organism evidence="7 8">
    <name type="scientific">Paraburkholderia terrae</name>
    <dbReference type="NCBI Taxonomy" id="311230"/>
    <lineage>
        <taxon>Bacteria</taxon>
        <taxon>Pseudomonadati</taxon>
        <taxon>Pseudomonadota</taxon>
        <taxon>Betaproteobacteria</taxon>
        <taxon>Burkholderiales</taxon>
        <taxon>Burkholderiaceae</taxon>
        <taxon>Paraburkholderia</taxon>
    </lineage>
</organism>
<dbReference type="PRINTS" id="PR00411">
    <property type="entry name" value="PNDRDTASEI"/>
</dbReference>
<comment type="cofactor">
    <cofactor evidence="1">
        <name>FAD</name>
        <dbReference type="ChEBI" id="CHEBI:57692"/>
    </cofactor>
</comment>
<evidence type="ECO:0000313" key="8">
    <source>
        <dbReference type="Proteomes" id="UP001319874"/>
    </source>
</evidence>
<keyword evidence="8" id="KW-1185">Reference proteome</keyword>
<evidence type="ECO:0000259" key="5">
    <source>
        <dbReference type="Pfam" id="PF07992"/>
    </source>
</evidence>
<dbReference type="InterPro" id="IPR023753">
    <property type="entry name" value="FAD/NAD-binding_dom"/>
</dbReference>
<dbReference type="Gene3D" id="3.30.390.30">
    <property type="match status" value="1"/>
</dbReference>
<gene>
    <name evidence="7" type="primary">hcaD_2</name>
    <name evidence="7" type="ORF">PTKU64_84230</name>
</gene>
<proteinExistence type="predicted"/>
<dbReference type="RefSeq" id="WP_229517757.1">
    <property type="nucleotide sequence ID" value="NZ_AP024958.1"/>
</dbReference>
<dbReference type="SUPFAM" id="SSF51905">
    <property type="entry name" value="FAD/NAD(P)-binding domain"/>
    <property type="match status" value="2"/>
</dbReference>
<dbReference type="Proteomes" id="UP001319874">
    <property type="component" value="Chromosome 4"/>
</dbReference>
<evidence type="ECO:0000256" key="1">
    <source>
        <dbReference type="ARBA" id="ARBA00001974"/>
    </source>
</evidence>
<dbReference type="SUPFAM" id="SSF55424">
    <property type="entry name" value="FAD/NAD-linked reductases, dimerisation (C-terminal) domain"/>
    <property type="match status" value="1"/>
</dbReference>
<dbReference type="Pfam" id="PF07992">
    <property type="entry name" value="Pyr_redox_2"/>
    <property type="match status" value="1"/>
</dbReference>
<dbReference type="PRINTS" id="PR00368">
    <property type="entry name" value="FADPNR"/>
</dbReference>
<dbReference type="InterPro" id="IPR028202">
    <property type="entry name" value="Reductase_C"/>
</dbReference>
<feature type="domain" description="FAD/NAD(P)-binding" evidence="5">
    <location>
        <begin position="6"/>
        <end position="303"/>
    </location>
</feature>
<accession>A0ABM7U077</accession>
<sequence>MTKNSTVVIVGAGQAGFQAAASLRQVGFDGRIVLVGDEPNIPYDRPPLSKSYLAGEIGLEKLWLRPETFYHEQRIELELGETVIAINRQARHVEFASGRKVAYDQLVLAMGARFRPLPVPGAELDGVLPLRTLADADALRPRLAGAREVVVVGAGFIGLEFAAVARKAGVGVRIIEMTQHPMGRVVSKETSRYFTKAHCNWGSEVELGTCVTRILGDRSVSGVETSDGRTLPADLVLIGIGVLPNIEIAAAAGLTVDNGVVVDRYLTASDPTIFAIGDCANFPSRFVSGRCRLESVQNAVDQGITVAAAIVGKPVPYDKVPWFWSEQADLKLQIAGNGIGHDRAVLRGDPESHSFSVFFFQSGVLTGVESINRPTDHVVARRMLAVDPRLSPEQAADLSFDLRAHTTTVLQREAA</sequence>
<keyword evidence="2" id="KW-0285">Flavoprotein</keyword>
<dbReference type="PANTHER" id="PTHR43557">
    <property type="entry name" value="APOPTOSIS-INDUCING FACTOR 1"/>
    <property type="match status" value="1"/>
</dbReference>
<dbReference type="InterPro" id="IPR050446">
    <property type="entry name" value="FAD-oxidoreductase/Apoptosis"/>
</dbReference>
<keyword evidence="3" id="KW-0274">FAD</keyword>
<keyword evidence="4" id="KW-0560">Oxidoreductase</keyword>
<reference evidence="7 8" key="1">
    <citation type="journal article" date="2022" name="Front. Microbiol.">
        <title>Identification and characterization of a novel class of self-sufficient cytochrome P450 hydroxylase involved in cyclohexanecarboxylate degradation in Paraburkholderia terrae strain KU-64.</title>
        <authorList>
            <person name="Yamamoto T."/>
            <person name="Hasegawa Y."/>
            <person name="Iwaki H."/>
        </authorList>
    </citation>
    <scope>NUCLEOTIDE SEQUENCE [LARGE SCALE GENOMIC DNA]</scope>
    <source>
        <strain evidence="7 8">KU-64</strain>
    </source>
</reference>
<evidence type="ECO:0000313" key="7">
    <source>
        <dbReference type="EMBL" id="BCZ84748.1"/>
    </source>
</evidence>
<feature type="domain" description="Reductase C-terminal" evidence="6">
    <location>
        <begin position="322"/>
        <end position="404"/>
    </location>
</feature>
<dbReference type="Gene3D" id="3.50.50.60">
    <property type="entry name" value="FAD/NAD(P)-binding domain"/>
    <property type="match status" value="2"/>
</dbReference>
<evidence type="ECO:0000256" key="3">
    <source>
        <dbReference type="ARBA" id="ARBA00022827"/>
    </source>
</evidence>
<name>A0ABM7U077_9BURK</name>
<evidence type="ECO:0000256" key="4">
    <source>
        <dbReference type="ARBA" id="ARBA00023002"/>
    </source>
</evidence>
<dbReference type="InterPro" id="IPR016156">
    <property type="entry name" value="FAD/NAD-linked_Rdtase_dimer_sf"/>
</dbReference>
<dbReference type="InterPro" id="IPR036188">
    <property type="entry name" value="FAD/NAD-bd_sf"/>
</dbReference>
<evidence type="ECO:0000256" key="2">
    <source>
        <dbReference type="ARBA" id="ARBA00022630"/>
    </source>
</evidence>
<dbReference type="PANTHER" id="PTHR43557:SF2">
    <property type="entry name" value="RIESKE DOMAIN-CONTAINING PROTEIN-RELATED"/>
    <property type="match status" value="1"/>
</dbReference>
<dbReference type="EMBL" id="AP024958">
    <property type="protein sequence ID" value="BCZ84748.1"/>
    <property type="molecule type" value="Genomic_DNA"/>
</dbReference>
<evidence type="ECO:0000259" key="6">
    <source>
        <dbReference type="Pfam" id="PF14759"/>
    </source>
</evidence>